<comment type="function">
    <text evidence="8">Uptake of L-lactate across the membrane. Can also transport D-lactate and glycolate.</text>
</comment>
<evidence type="ECO:0000313" key="9">
    <source>
        <dbReference type="EMBL" id="VUW99725.1"/>
    </source>
</evidence>
<keyword evidence="6 8" id="KW-1133">Transmembrane helix</keyword>
<dbReference type="GO" id="GO:0015295">
    <property type="term" value="F:solute:proton symporter activity"/>
    <property type="evidence" value="ECO:0007669"/>
    <property type="project" value="TreeGrafter"/>
</dbReference>
<evidence type="ECO:0000256" key="7">
    <source>
        <dbReference type="ARBA" id="ARBA00023136"/>
    </source>
</evidence>
<gene>
    <name evidence="9" type="primary">glcA</name>
    <name evidence="9" type="ORF">DLSSTS7063_01046</name>
</gene>
<dbReference type="Proteomes" id="UP000398619">
    <property type="component" value="Unassembled WGS sequence"/>
</dbReference>
<comment type="subcellular location">
    <subcellularLocation>
        <location evidence="1 8">Cell membrane</location>
        <topology evidence="1 8">Multi-pass membrane protein</topology>
    </subcellularLocation>
</comment>
<name>A0A564SX58_9FIRM</name>
<dbReference type="Pfam" id="PF02652">
    <property type="entry name" value="Lactate_perm"/>
    <property type="match status" value="1"/>
</dbReference>
<keyword evidence="4 8" id="KW-1003">Cell membrane</keyword>
<keyword evidence="7 8" id="KW-0472">Membrane</keyword>
<evidence type="ECO:0000256" key="5">
    <source>
        <dbReference type="ARBA" id="ARBA00022692"/>
    </source>
</evidence>
<evidence type="ECO:0000256" key="1">
    <source>
        <dbReference type="ARBA" id="ARBA00004651"/>
    </source>
</evidence>
<protein>
    <recommendedName>
        <fullName evidence="8">L-lactate permease</fullName>
    </recommendedName>
</protein>
<dbReference type="GO" id="GO:0015129">
    <property type="term" value="F:lactate transmembrane transporter activity"/>
    <property type="evidence" value="ECO:0007669"/>
    <property type="project" value="UniProtKB-UniRule"/>
</dbReference>
<feature type="transmembrane region" description="Helical" evidence="8">
    <location>
        <begin position="81"/>
        <end position="97"/>
    </location>
</feature>
<comment type="caution">
    <text evidence="8">Lacks conserved residue(s) required for the propagation of feature annotation.</text>
</comment>
<dbReference type="AlphaFoldDB" id="A0A564SX58"/>
<evidence type="ECO:0000313" key="10">
    <source>
        <dbReference type="Proteomes" id="UP000398619"/>
    </source>
</evidence>
<keyword evidence="5 8" id="KW-0812">Transmembrane</keyword>
<accession>A0A564SX58</accession>
<comment type="similarity">
    <text evidence="2 8">Belongs to the lactate permease family.</text>
</comment>
<keyword evidence="3 8" id="KW-0813">Transport</keyword>
<evidence type="ECO:0000256" key="8">
    <source>
        <dbReference type="RuleBase" id="RU365092"/>
    </source>
</evidence>
<dbReference type="InterPro" id="IPR003804">
    <property type="entry name" value="Lactate_perm"/>
</dbReference>
<organism evidence="9 10">
    <name type="scientific">Dorea longicatena</name>
    <dbReference type="NCBI Taxonomy" id="88431"/>
    <lineage>
        <taxon>Bacteria</taxon>
        <taxon>Bacillati</taxon>
        <taxon>Bacillota</taxon>
        <taxon>Clostridia</taxon>
        <taxon>Lachnospirales</taxon>
        <taxon>Lachnospiraceae</taxon>
        <taxon>Dorea</taxon>
    </lineage>
</organism>
<evidence type="ECO:0000256" key="2">
    <source>
        <dbReference type="ARBA" id="ARBA00010100"/>
    </source>
</evidence>
<evidence type="ECO:0000256" key="3">
    <source>
        <dbReference type="ARBA" id="ARBA00022448"/>
    </source>
</evidence>
<reference evidence="9 10" key="1">
    <citation type="submission" date="2019-07" db="EMBL/GenBank/DDBJ databases">
        <authorList>
            <person name="Hibberd C M."/>
            <person name="Gehrig L. J."/>
            <person name="Chang H.-W."/>
            <person name="Venkatesh S."/>
        </authorList>
    </citation>
    <scope>NUCLEOTIDE SEQUENCE [LARGE SCALE GENOMIC DNA]</scope>
    <source>
        <strain evidence="9">Dorea_longicatena_SSTS_Bg7063</strain>
    </source>
</reference>
<dbReference type="PANTHER" id="PTHR30003:SF0">
    <property type="entry name" value="GLYCOLATE PERMEASE GLCA-RELATED"/>
    <property type="match status" value="1"/>
</dbReference>
<dbReference type="PANTHER" id="PTHR30003">
    <property type="entry name" value="L-LACTATE PERMEASE"/>
    <property type="match status" value="1"/>
</dbReference>
<dbReference type="RefSeq" id="WP_243123419.1">
    <property type="nucleotide sequence ID" value="NZ_CABHNM010000026.1"/>
</dbReference>
<dbReference type="GO" id="GO:0005886">
    <property type="term" value="C:plasma membrane"/>
    <property type="evidence" value="ECO:0007669"/>
    <property type="project" value="UniProtKB-SubCell"/>
</dbReference>
<proteinExistence type="inferred from homology"/>
<sequence length="100" mass="10574">MKLLAFVLALLPILWLMLALGGLKKPAFKACPIAFAAPFVGANTVGVTIGKMIFPQSIAIGTAATAMVGNESKILRKVMKYCAIFIVIAVCVAYAGSRMR</sequence>
<evidence type="ECO:0000256" key="6">
    <source>
        <dbReference type="ARBA" id="ARBA00022989"/>
    </source>
</evidence>
<dbReference type="EMBL" id="CABHNM010000026">
    <property type="protein sequence ID" value="VUW99725.1"/>
    <property type="molecule type" value="Genomic_DNA"/>
</dbReference>
<evidence type="ECO:0000256" key="4">
    <source>
        <dbReference type="ARBA" id="ARBA00022475"/>
    </source>
</evidence>